<organism evidence="3 4">
    <name type="scientific">Streptomyces filipinensis</name>
    <dbReference type="NCBI Taxonomy" id="66887"/>
    <lineage>
        <taxon>Bacteria</taxon>
        <taxon>Bacillati</taxon>
        <taxon>Actinomycetota</taxon>
        <taxon>Actinomycetes</taxon>
        <taxon>Kitasatosporales</taxon>
        <taxon>Streptomycetaceae</taxon>
        <taxon>Streptomyces</taxon>
    </lineage>
</organism>
<dbReference type="Gene3D" id="1.10.600.10">
    <property type="entry name" value="Farnesyl Diphosphate Synthase"/>
    <property type="match status" value="1"/>
</dbReference>
<evidence type="ECO:0000256" key="2">
    <source>
        <dbReference type="RuleBase" id="RU366034"/>
    </source>
</evidence>
<dbReference type="EMBL" id="BMTD01000024">
    <property type="protein sequence ID" value="GGV22145.1"/>
    <property type="molecule type" value="Genomic_DNA"/>
</dbReference>
<dbReference type="InterPro" id="IPR008949">
    <property type="entry name" value="Isoprenoid_synthase_dom_sf"/>
</dbReference>
<dbReference type="InterPro" id="IPR034686">
    <property type="entry name" value="Terpene_cyclase-like_2"/>
</dbReference>
<proteinExistence type="inferred from homology"/>
<dbReference type="AlphaFoldDB" id="A0A918IIH7"/>
<gene>
    <name evidence="3" type="primary">cyc1</name>
    <name evidence="3" type="ORF">GCM10010260_72960</name>
</gene>
<keyword evidence="1 2" id="KW-0456">Lyase</keyword>
<keyword evidence="4" id="KW-1185">Reference proteome</keyword>
<reference evidence="3" key="2">
    <citation type="submission" date="2020-09" db="EMBL/GenBank/DDBJ databases">
        <authorList>
            <person name="Sun Q."/>
            <person name="Ohkuma M."/>
        </authorList>
    </citation>
    <scope>NUCLEOTIDE SEQUENCE</scope>
    <source>
        <strain evidence="3">JCM 4369</strain>
    </source>
</reference>
<dbReference type="SFLD" id="SFLDS00005">
    <property type="entry name" value="Isoprenoid_Synthase_Type_I"/>
    <property type="match status" value="1"/>
</dbReference>
<accession>A0A918IIH7</accession>
<keyword evidence="2" id="KW-0479">Metal-binding</keyword>
<evidence type="ECO:0000313" key="3">
    <source>
        <dbReference type="EMBL" id="GGV22145.1"/>
    </source>
</evidence>
<dbReference type="GO" id="GO:0046872">
    <property type="term" value="F:metal ion binding"/>
    <property type="evidence" value="ECO:0007669"/>
    <property type="project" value="UniProtKB-KW"/>
</dbReference>
<comment type="similarity">
    <text evidence="2">Belongs to the terpene synthase family.</text>
</comment>
<comment type="caution">
    <text evidence="3">The sequence shown here is derived from an EMBL/GenBank/DDBJ whole genome shotgun (WGS) entry which is preliminary data.</text>
</comment>
<reference evidence="3" key="1">
    <citation type="journal article" date="2014" name="Int. J. Syst. Evol. Microbiol.">
        <title>Complete genome sequence of Corynebacterium casei LMG S-19264T (=DSM 44701T), isolated from a smear-ripened cheese.</title>
        <authorList>
            <consortium name="US DOE Joint Genome Institute (JGI-PGF)"/>
            <person name="Walter F."/>
            <person name="Albersmeier A."/>
            <person name="Kalinowski J."/>
            <person name="Ruckert C."/>
        </authorList>
    </citation>
    <scope>NUCLEOTIDE SEQUENCE</scope>
    <source>
        <strain evidence="3">JCM 4369</strain>
    </source>
</reference>
<dbReference type="Proteomes" id="UP000618795">
    <property type="component" value="Unassembled WGS sequence"/>
</dbReference>
<evidence type="ECO:0000256" key="1">
    <source>
        <dbReference type="ARBA" id="ARBA00023239"/>
    </source>
</evidence>
<evidence type="ECO:0000313" key="4">
    <source>
        <dbReference type="Proteomes" id="UP000618795"/>
    </source>
</evidence>
<keyword evidence="2" id="KW-0460">Magnesium</keyword>
<dbReference type="PANTHER" id="PTHR35201">
    <property type="entry name" value="TERPENE SYNTHASE"/>
    <property type="match status" value="1"/>
</dbReference>
<protein>
    <recommendedName>
        <fullName evidence="2">Terpene synthase</fullName>
        <ecNumber evidence="2">4.2.3.-</ecNumber>
    </recommendedName>
</protein>
<dbReference type="PANTHER" id="PTHR35201:SF4">
    <property type="entry name" value="BETA-PINACENE SYNTHASE-RELATED"/>
    <property type="match status" value="1"/>
</dbReference>
<name>A0A918IIH7_9ACTN</name>
<comment type="cofactor">
    <cofactor evidence="2">
        <name>Mg(2+)</name>
        <dbReference type="ChEBI" id="CHEBI:18420"/>
    </cofactor>
</comment>
<dbReference type="EC" id="4.2.3.-" evidence="2"/>
<dbReference type="SUPFAM" id="SSF48576">
    <property type="entry name" value="Terpenoid synthases"/>
    <property type="match status" value="1"/>
</dbReference>
<sequence length="360" mass="41142">MTRLLTDGSAHTPWPAHSRALALPRIETGFSRRLHPYWPQLQIQTRTWLREQRLMSPSIVERFADDLRYTDLVAGYYLGATDELLAAIADFSAWFFALDDRHDRDVVHGRSEAWRELCAGLHAVLAEPHRHRRHADPLVSALADCLVRMGSHLADTWNSRFTEHFHPVVDAYDREFRNRAHHTVPNVAEYVELRRLTFAHELWIDLLEPTAGCELPASLRNDTVFRRAALVTQDFAAWYNDLCSLPKELAGGEVHNLGISLICHEGMSPRRAAAEVHRRVSGCVEIFLATEPAVLALADRTAQTGADGARYAAAIRSCLFNMRNWFSSVYWFHQESGRYRTETWDDRSTPPYVDDLEGRS</sequence>
<dbReference type="SFLD" id="SFLDG01020">
    <property type="entry name" value="Terpene_Cyclase_Like_2"/>
    <property type="match status" value="1"/>
</dbReference>
<dbReference type="GO" id="GO:0010333">
    <property type="term" value="F:terpene synthase activity"/>
    <property type="evidence" value="ECO:0007669"/>
    <property type="project" value="InterPro"/>
</dbReference>
<dbReference type="Pfam" id="PF19086">
    <property type="entry name" value="Terpene_syn_C_2"/>
    <property type="match status" value="1"/>
</dbReference>